<reference evidence="9" key="1">
    <citation type="submission" date="2024-04" db="EMBL/GenBank/DDBJ databases">
        <title>Salinicola lusitanus LLJ914,a marine bacterium isolated from the Okinawa Trough.</title>
        <authorList>
            <person name="Li J."/>
        </authorList>
    </citation>
    <scope>NUCLEOTIDE SEQUENCE [LARGE SCALE GENOMIC DNA]</scope>
</reference>
<evidence type="ECO:0000256" key="3">
    <source>
        <dbReference type="ARBA" id="ARBA00023157"/>
    </source>
</evidence>
<dbReference type="GO" id="GO:0097191">
    <property type="term" value="P:extrinsic apoptotic signaling pathway"/>
    <property type="evidence" value="ECO:0007669"/>
    <property type="project" value="TreeGrafter"/>
</dbReference>
<evidence type="ECO:0000256" key="5">
    <source>
        <dbReference type="PROSITE-ProRule" id="PRU00206"/>
    </source>
</evidence>
<keyword evidence="6" id="KW-0812">Transmembrane</keyword>
<protein>
    <recommendedName>
        <fullName evidence="7">TNFR-Cys domain-containing protein</fullName>
    </recommendedName>
</protein>
<dbReference type="Pfam" id="PF00020">
    <property type="entry name" value="TNFR_c6"/>
    <property type="match status" value="2"/>
</dbReference>
<evidence type="ECO:0000313" key="8">
    <source>
        <dbReference type="EMBL" id="KAK7915406.1"/>
    </source>
</evidence>
<dbReference type="InterPro" id="IPR001368">
    <property type="entry name" value="TNFR/NGFR_Cys_rich_reg"/>
</dbReference>
<dbReference type="GO" id="GO:0042129">
    <property type="term" value="P:regulation of T cell proliferation"/>
    <property type="evidence" value="ECO:0007669"/>
    <property type="project" value="TreeGrafter"/>
</dbReference>
<dbReference type="GO" id="GO:0008630">
    <property type="term" value="P:intrinsic apoptotic signaling pathway in response to DNA damage"/>
    <property type="evidence" value="ECO:0007669"/>
    <property type="project" value="TreeGrafter"/>
</dbReference>
<dbReference type="GO" id="GO:0031643">
    <property type="term" value="P:positive regulation of myelination"/>
    <property type="evidence" value="ECO:0007669"/>
    <property type="project" value="TreeGrafter"/>
</dbReference>
<feature type="transmembrane region" description="Helical" evidence="6">
    <location>
        <begin position="188"/>
        <end position="211"/>
    </location>
</feature>
<dbReference type="GO" id="GO:0043120">
    <property type="term" value="F:tumor necrosis factor binding"/>
    <property type="evidence" value="ECO:0007669"/>
    <property type="project" value="TreeGrafter"/>
</dbReference>
<keyword evidence="9" id="KW-1185">Reference proteome</keyword>
<feature type="repeat" description="TNFR-Cys" evidence="5">
    <location>
        <begin position="81"/>
        <end position="120"/>
    </location>
</feature>
<dbReference type="CDD" id="cd00185">
    <property type="entry name" value="TNFRSF"/>
    <property type="match status" value="1"/>
</dbReference>
<evidence type="ECO:0000259" key="7">
    <source>
        <dbReference type="PROSITE" id="PS50050"/>
    </source>
</evidence>
<evidence type="ECO:0000256" key="1">
    <source>
        <dbReference type="ARBA" id="ARBA00022729"/>
    </source>
</evidence>
<dbReference type="PANTHER" id="PTHR47386">
    <property type="entry name" value="TUMOR NECROSIS FACTOR RECEPTOR SUPERFAMILY MEMBER 1B"/>
    <property type="match status" value="1"/>
</dbReference>
<dbReference type="PROSITE" id="PS50050">
    <property type="entry name" value="TNFR_NGFR_2"/>
    <property type="match status" value="1"/>
</dbReference>
<keyword evidence="4" id="KW-0325">Glycoprotein</keyword>
<dbReference type="InterPro" id="IPR051670">
    <property type="entry name" value="TNF_chemokine_rcpt-like"/>
</dbReference>
<gene>
    <name evidence="8" type="ORF">WMY93_011167</name>
</gene>
<dbReference type="SUPFAM" id="SSF57586">
    <property type="entry name" value="TNF receptor-like"/>
    <property type="match status" value="1"/>
</dbReference>
<feature type="disulfide bond" evidence="5">
    <location>
        <begin position="82"/>
        <end position="97"/>
    </location>
</feature>
<comment type="caution">
    <text evidence="5">Lacks conserved residue(s) required for the propagation of feature annotation.</text>
</comment>
<dbReference type="GO" id="GO:0051044">
    <property type="term" value="P:positive regulation of membrane protein ectodomain proteolysis"/>
    <property type="evidence" value="ECO:0007669"/>
    <property type="project" value="TreeGrafter"/>
</dbReference>
<dbReference type="EMBL" id="JBBPFD010000008">
    <property type="protein sequence ID" value="KAK7915406.1"/>
    <property type="molecule type" value="Genomic_DNA"/>
</dbReference>
<keyword evidence="6" id="KW-1133">Transmembrane helix</keyword>
<evidence type="ECO:0000256" key="6">
    <source>
        <dbReference type="SAM" id="Phobius"/>
    </source>
</evidence>
<keyword evidence="2" id="KW-0677">Repeat</keyword>
<name>A0AAW0PCY9_9GOBI</name>
<evidence type="ECO:0000313" key="9">
    <source>
        <dbReference type="Proteomes" id="UP001460270"/>
    </source>
</evidence>
<dbReference type="GO" id="GO:0005031">
    <property type="term" value="F:tumor necrosis factor receptor activity"/>
    <property type="evidence" value="ECO:0007669"/>
    <property type="project" value="TreeGrafter"/>
</dbReference>
<dbReference type="GO" id="GO:0002724">
    <property type="term" value="P:regulation of T cell cytokine production"/>
    <property type="evidence" value="ECO:0007669"/>
    <property type="project" value="TreeGrafter"/>
</dbReference>
<sequence>MESWNYYKNCFSCVTCKESKGLLYARRCSPTTNAQCACMPGRYCFMEFKNGCKDCALYTKCRQGLGVSRQGTATLNVKCEKCPEGTFSDSVSHTEVCKPHSFCDERHIISKGNATSDTVCKPAASTKPSATLTTKPETTVVPVTTAVKTTFHEHTESSTAATLLGSTNESPNWTKSEVPLNTGPENQLAVISGAVAGIFLLLIVIVLMVLCKRVSKKATLQDCPKVDANGNCKTNSDNTNLCYLQNQRLSALSSQNNSVFSRTEMPAKISALATATLSDICSRHYLFFSLTLRCPSLCLFCPT</sequence>
<proteinExistence type="predicted"/>
<dbReference type="GO" id="GO:0150079">
    <property type="term" value="P:negative regulation of neuroinflammatory response"/>
    <property type="evidence" value="ECO:0007669"/>
    <property type="project" value="TreeGrafter"/>
</dbReference>
<dbReference type="AlphaFoldDB" id="A0AAW0PCY9"/>
<keyword evidence="1" id="KW-0732">Signal</keyword>
<evidence type="ECO:0000256" key="4">
    <source>
        <dbReference type="ARBA" id="ARBA00023180"/>
    </source>
</evidence>
<dbReference type="PANTHER" id="PTHR47386:SF1">
    <property type="entry name" value="TUMOR NECROSIS FACTOR RECEPTOR SUPERFAMILY MEMBER 1B"/>
    <property type="match status" value="1"/>
</dbReference>
<keyword evidence="6" id="KW-0472">Membrane</keyword>
<dbReference type="GO" id="GO:0048714">
    <property type="term" value="P:positive regulation of oligodendrocyte differentiation"/>
    <property type="evidence" value="ECO:0007669"/>
    <property type="project" value="TreeGrafter"/>
</dbReference>
<dbReference type="Proteomes" id="UP001460270">
    <property type="component" value="Unassembled WGS sequence"/>
</dbReference>
<accession>A0AAW0PCY9</accession>
<keyword evidence="3 5" id="KW-1015">Disulfide bond</keyword>
<evidence type="ECO:0000256" key="2">
    <source>
        <dbReference type="ARBA" id="ARBA00022737"/>
    </source>
</evidence>
<comment type="caution">
    <text evidence="8">The sequence shown here is derived from an EMBL/GenBank/DDBJ whole genome shotgun (WGS) entry which is preliminary data.</text>
</comment>
<dbReference type="SMART" id="SM00208">
    <property type="entry name" value="TNFR"/>
    <property type="match status" value="2"/>
</dbReference>
<feature type="domain" description="TNFR-Cys" evidence="7">
    <location>
        <begin position="81"/>
        <end position="120"/>
    </location>
</feature>
<dbReference type="Gene3D" id="2.10.50.10">
    <property type="entry name" value="Tumor Necrosis Factor Receptor, subunit A, domain 2"/>
    <property type="match status" value="2"/>
</dbReference>
<organism evidence="8 9">
    <name type="scientific">Mugilogobius chulae</name>
    <name type="common">yellowstripe goby</name>
    <dbReference type="NCBI Taxonomy" id="88201"/>
    <lineage>
        <taxon>Eukaryota</taxon>
        <taxon>Metazoa</taxon>
        <taxon>Chordata</taxon>
        <taxon>Craniata</taxon>
        <taxon>Vertebrata</taxon>
        <taxon>Euteleostomi</taxon>
        <taxon>Actinopterygii</taxon>
        <taxon>Neopterygii</taxon>
        <taxon>Teleostei</taxon>
        <taxon>Neoteleostei</taxon>
        <taxon>Acanthomorphata</taxon>
        <taxon>Gobiaria</taxon>
        <taxon>Gobiiformes</taxon>
        <taxon>Gobioidei</taxon>
        <taxon>Gobiidae</taxon>
        <taxon>Gobionellinae</taxon>
        <taxon>Mugilogobius</taxon>
    </lineage>
</organism>